<accession>A0A3M6UM49</accession>
<sequence>QSELFAYKPPGPSISLIMARCPFELTLKNTGRIAFGVILVIQAIFLAFYPGEYENSKWYSLLTVFLPALGAWSLLLCLQKATLRWLLLVWSLYIAALIVNIGIIFGLVGDKLGTKKFPSLGLLKGILCLTPPLLLLLLHNADDLDRSQERKDLVFKLSFQMAIDLFDVIDMIDIVLDDIGRANEAQSLPADVIATLNKTLKGTLPSFTLNTTGILTSELNKSLAIPPVFGRVMIGVACFSLMLSIWQWAENKLSTTDTGIQFRTAVARNVLEVIFVNFFFLVIRGVVFFRYSQDDFVFIAKNFIAIIFSILEIHALCQSHSTTFVNSNSYRDQIWQISLRMALDLFDGVEMLEVIIEENEVSHGVPKSFEKAILAFVCISFILSPLQLVEIKLRSSNRWGFLHRCREGLRTALQIICVNCVFLGLRMYLWRGYGKDASIFIAKNAIVICLGLFEVCSIDVLTMTLCLTPLLLLLLLNTFETKSKDREFLLKLAFQITLDLFDGI</sequence>
<evidence type="ECO:0000313" key="4">
    <source>
        <dbReference type="Proteomes" id="UP000275408"/>
    </source>
</evidence>
<organism evidence="3 4">
    <name type="scientific">Pocillopora damicornis</name>
    <name type="common">Cauliflower coral</name>
    <name type="synonym">Millepora damicornis</name>
    <dbReference type="NCBI Taxonomy" id="46731"/>
    <lineage>
        <taxon>Eukaryota</taxon>
        <taxon>Metazoa</taxon>
        <taxon>Cnidaria</taxon>
        <taxon>Anthozoa</taxon>
        <taxon>Hexacorallia</taxon>
        <taxon>Scleractinia</taxon>
        <taxon>Astrocoeniina</taxon>
        <taxon>Pocilloporidae</taxon>
        <taxon>Pocillopora</taxon>
    </lineage>
</organism>
<feature type="transmembrane region" description="Helical" evidence="2">
    <location>
        <begin position="120"/>
        <end position="141"/>
    </location>
</feature>
<reference evidence="3 4" key="1">
    <citation type="journal article" date="2018" name="Sci. Rep.">
        <title>Comparative analysis of the Pocillopora damicornis genome highlights role of immune system in coral evolution.</title>
        <authorList>
            <person name="Cunning R."/>
            <person name="Bay R.A."/>
            <person name="Gillette P."/>
            <person name="Baker A.C."/>
            <person name="Traylor-Knowles N."/>
        </authorList>
    </citation>
    <scope>NUCLEOTIDE SEQUENCE [LARGE SCALE GENOMIC DNA]</scope>
    <source>
        <strain evidence="3">RSMAS</strain>
        <tissue evidence="3">Whole animal</tissue>
    </source>
</reference>
<comment type="similarity">
    <text evidence="1">Belongs to the TMEM121 family.</text>
</comment>
<dbReference type="Proteomes" id="UP000275408">
    <property type="component" value="Unassembled WGS sequence"/>
</dbReference>
<feature type="transmembrane region" description="Helical" evidence="2">
    <location>
        <begin position="372"/>
        <end position="391"/>
    </location>
</feature>
<keyword evidence="2" id="KW-1133">Transmembrane helix</keyword>
<keyword evidence="2" id="KW-0472">Membrane</keyword>
<evidence type="ECO:0000313" key="3">
    <source>
        <dbReference type="EMBL" id="RMX54710.1"/>
    </source>
</evidence>
<feature type="non-terminal residue" evidence="3">
    <location>
        <position position="1"/>
    </location>
</feature>
<dbReference type="PANTHER" id="PTHR47399:SF1">
    <property type="entry name" value="TRANSMEMBRANE PROTEIN 121B"/>
    <property type="match status" value="1"/>
</dbReference>
<feature type="transmembrane region" description="Helical" evidence="2">
    <location>
        <begin position="296"/>
        <end position="316"/>
    </location>
</feature>
<evidence type="ECO:0000256" key="2">
    <source>
        <dbReference type="SAM" id="Phobius"/>
    </source>
</evidence>
<feature type="transmembrane region" description="Helical" evidence="2">
    <location>
        <begin position="57"/>
        <end position="78"/>
    </location>
</feature>
<comment type="caution">
    <text evidence="3">The sequence shown here is derived from an EMBL/GenBank/DDBJ whole genome shotgun (WGS) entry which is preliminary data.</text>
</comment>
<dbReference type="PANTHER" id="PTHR47399">
    <property type="entry name" value="TRANSMEMBRANE PROTEIN 121B"/>
    <property type="match status" value="1"/>
</dbReference>
<keyword evidence="4" id="KW-1185">Reference proteome</keyword>
<feature type="transmembrane region" description="Helical" evidence="2">
    <location>
        <begin position="269"/>
        <end position="289"/>
    </location>
</feature>
<dbReference type="Pfam" id="PF14997">
    <property type="entry name" value="CECR6_TMEM121"/>
    <property type="match status" value="3"/>
</dbReference>
<dbReference type="EMBL" id="RCHS01001212">
    <property type="protein sequence ID" value="RMX54710.1"/>
    <property type="molecule type" value="Genomic_DNA"/>
</dbReference>
<feature type="transmembrane region" description="Helical" evidence="2">
    <location>
        <begin position="228"/>
        <end position="249"/>
    </location>
</feature>
<dbReference type="AlphaFoldDB" id="A0A3M6UM49"/>
<evidence type="ECO:0000256" key="1">
    <source>
        <dbReference type="ARBA" id="ARBA00007711"/>
    </source>
</evidence>
<feature type="transmembrane region" description="Helical" evidence="2">
    <location>
        <begin position="85"/>
        <end position="108"/>
    </location>
</feature>
<feature type="transmembrane region" description="Helical" evidence="2">
    <location>
        <begin position="33"/>
        <end position="51"/>
    </location>
</feature>
<gene>
    <name evidence="3" type="ORF">pdam_00011532</name>
</gene>
<proteinExistence type="inferred from homology"/>
<dbReference type="InterPro" id="IPR026624">
    <property type="entry name" value="CECR6"/>
</dbReference>
<dbReference type="InterPro" id="IPR032776">
    <property type="entry name" value="CECR6/TMEM121"/>
</dbReference>
<protein>
    <submittedName>
        <fullName evidence="3">Uncharacterized protein</fullName>
    </submittedName>
</protein>
<feature type="transmembrane region" description="Helical" evidence="2">
    <location>
        <begin position="412"/>
        <end position="433"/>
    </location>
</feature>
<feature type="transmembrane region" description="Helical" evidence="2">
    <location>
        <begin position="445"/>
        <end position="476"/>
    </location>
</feature>
<name>A0A3M6UM49_POCDA</name>
<dbReference type="OrthoDB" id="5986524at2759"/>
<keyword evidence="2" id="KW-0812">Transmembrane</keyword>